<dbReference type="NCBIfam" id="NF008528">
    <property type="entry name" value="PRK11463.1-2"/>
    <property type="match status" value="1"/>
</dbReference>
<feature type="transmembrane region" description="Helical" evidence="1">
    <location>
        <begin position="67"/>
        <end position="87"/>
    </location>
</feature>
<dbReference type="PANTHER" id="PTHR35335">
    <property type="entry name" value="UPF0716 PROTEIN FXSA"/>
    <property type="match status" value="1"/>
</dbReference>
<evidence type="ECO:0000256" key="1">
    <source>
        <dbReference type="SAM" id="Phobius"/>
    </source>
</evidence>
<accession>A0A0F6SHZ8</accession>
<keyword evidence="3" id="KW-1185">Reference proteome</keyword>
<gene>
    <name evidence="2" type="ORF">DB32_008468</name>
</gene>
<dbReference type="Pfam" id="PF04186">
    <property type="entry name" value="FxsA"/>
    <property type="match status" value="1"/>
</dbReference>
<keyword evidence="1" id="KW-0812">Transmembrane</keyword>
<keyword evidence="1" id="KW-1133">Transmembrane helix</keyword>
<proteinExistence type="predicted"/>
<dbReference type="PANTHER" id="PTHR35335:SF1">
    <property type="entry name" value="UPF0716 PROTEIN FXSA"/>
    <property type="match status" value="1"/>
</dbReference>
<dbReference type="Proteomes" id="UP000034883">
    <property type="component" value="Chromosome"/>
</dbReference>
<dbReference type="EMBL" id="CP011125">
    <property type="protein sequence ID" value="AKF11319.1"/>
    <property type="molecule type" value="Genomic_DNA"/>
</dbReference>
<dbReference type="RefSeq" id="WP_053238198.1">
    <property type="nucleotide sequence ID" value="NZ_CP011125.1"/>
</dbReference>
<dbReference type="InterPro" id="IPR007313">
    <property type="entry name" value="FxsA"/>
</dbReference>
<keyword evidence="1" id="KW-0472">Membrane</keyword>
<dbReference type="KEGG" id="samy:DB32_008468"/>
<feature type="transmembrane region" description="Helical" evidence="1">
    <location>
        <begin position="26"/>
        <end position="46"/>
    </location>
</feature>
<reference evidence="2 3" key="1">
    <citation type="submission" date="2015-03" db="EMBL/GenBank/DDBJ databases">
        <title>Genome assembly of Sandaracinus amylolyticus DSM 53668.</title>
        <authorList>
            <person name="Sharma G."/>
            <person name="Subramanian S."/>
        </authorList>
    </citation>
    <scope>NUCLEOTIDE SEQUENCE [LARGE SCALE GENOMIC DNA]</scope>
    <source>
        <strain evidence="2 3">DSM 53668</strain>
    </source>
</reference>
<organism evidence="2 3">
    <name type="scientific">Sandaracinus amylolyticus</name>
    <dbReference type="NCBI Taxonomy" id="927083"/>
    <lineage>
        <taxon>Bacteria</taxon>
        <taxon>Pseudomonadati</taxon>
        <taxon>Myxococcota</taxon>
        <taxon>Polyangia</taxon>
        <taxon>Polyangiales</taxon>
        <taxon>Sandaracinaceae</taxon>
        <taxon>Sandaracinus</taxon>
    </lineage>
</organism>
<protein>
    <submittedName>
        <fullName evidence="2">FxsA protein</fullName>
    </submittedName>
</protein>
<evidence type="ECO:0000313" key="3">
    <source>
        <dbReference type="Proteomes" id="UP000034883"/>
    </source>
</evidence>
<sequence>MGWIALAMLAVTSLELYLLLAVGDLLGFWPTIALVLGTALLGGYLLKREGLRVFREWQRALAEMRMPEEGITSGLLVLVGGTLLMTPGVLSDLTGILLLIPPIRLVVARLIEARVRARMERGGGVGSVFDFRVVTPQGAYGRRRVVDVDGVVVEDREVRAPGPPRARVGGEVLEGEVVDTTTRRLERGE</sequence>
<evidence type="ECO:0000313" key="2">
    <source>
        <dbReference type="EMBL" id="AKF11319.1"/>
    </source>
</evidence>
<dbReference type="STRING" id="927083.DB32_008468"/>
<name>A0A0F6SHZ8_9BACT</name>
<dbReference type="GO" id="GO:0016020">
    <property type="term" value="C:membrane"/>
    <property type="evidence" value="ECO:0007669"/>
    <property type="project" value="InterPro"/>
</dbReference>
<dbReference type="AlphaFoldDB" id="A0A0F6SHZ8"/>